<evidence type="ECO:0000313" key="9">
    <source>
        <dbReference type="Proteomes" id="UP000479190"/>
    </source>
</evidence>
<dbReference type="Gene3D" id="2.130.10.10">
    <property type="entry name" value="YVTN repeat-like/Quinoprotein amine dehydrogenase"/>
    <property type="match status" value="1"/>
</dbReference>
<organism evidence="8 9">
    <name type="scientific">Trichogramma brassicae</name>
    <dbReference type="NCBI Taxonomy" id="86971"/>
    <lineage>
        <taxon>Eukaryota</taxon>
        <taxon>Metazoa</taxon>
        <taxon>Ecdysozoa</taxon>
        <taxon>Arthropoda</taxon>
        <taxon>Hexapoda</taxon>
        <taxon>Insecta</taxon>
        <taxon>Pterygota</taxon>
        <taxon>Neoptera</taxon>
        <taxon>Endopterygota</taxon>
        <taxon>Hymenoptera</taxon>
        <taxon>Apocrita</taxon>
        <taxon>Proctotrupomorpha</taxon>
        <taxon>Chalcidoidea</taxon>
        <taxon>Trichogrammatidae</taxon>
        <taxon>Trichogramma</taxon>
    </lineage>
</organism>
<dbReference type="GO" id="GO:0038203">
    <property type="term" value="P:TORC2 signaling"/>
    <property type="evidence" value="ECO:0007669"/>
    <property type="project" value="UniProtKB-ARBA"/>
</dbReference>
<evidence type="ECO:0000256" key="6">
    <source>
        <dbReference type="PROSITE-ProRule" id="PRU00221"/>
    </source>
</evidence>
<evidence type="ECO:0000256" key="2">
    <source>
        <dbReference type="ARBA" id="ARBA00009890"/>
    </source>
</evidence>
<dbReference type="OrthoDB" id="400at2759"/>
<dbReference type="PROSITE" id="PS00678">
    <property type="entry name" value="WD_REPEATS_1"/>
    <property type="match status" value="1"/>
</dbReference>
<dbReference type="InterPro" id="IPR019775">
    <property type="entry name" value="WD40_repeat_CS"/>
</dbReference>
<comment type="function">
    <text evidence="7">Subunit of TORC1 and TORC2, which regulate cell growth and survival in response to nutrient and hormonal signals.</text>
</comment>
<dbReference type="GO" id="GO:0031932">
    <property type="term" value="C:TORC2 complex"/>
    <property type="evidence" value="ECO:0007669"/>
    <property type="project" value="UniProtKB-UniRule"/>
</dbReference>
<feature type="repeat" description="WD" evidence="6">
    <location>
        <begin position="238"/>
        <end position="279"/>
    </location>
</feature>
<dbReference type="Pfam" id="PF00400">
    <property type="entry name" value="WD40"/>
    <property type="match status" value="6"/>
</dbReference>
<dbReference type="AlphaFoldDB" id="A0A6H5I976"/>
<sequence length="343" mass="37620">MSTEVNNVTSNIAAAAAAAAATSASTSVTPANDPVIFVTGGYDHTIKIWQAHSGICQRTLQHIDSQVNALAITPTKHIVAAAGYQHIRMYDLNSTNPNPIINYEGISKNVSTLGFQEHGKWMYTGGEDCSARIWDLRSSNFQCQRIFQVSAPVNCVALHPNQAELIVGDQSGVIHLWDLRSDHNEQLIPETESSIQDVSINADGTYLAAVTNKGHCFVWALTGGSGDEKTKLNPRHRIQAHKGYGLKCEFSPDSTLLVTTSADQTARVWKTADFSETLVLQHEAKRWVWDLAFSADSQYLFTASSDSIARLWSLTTGEVKREYQGHQKVVSALAFRDTMIPVS</sequence>
<dbReference type="GO" id="GO:0032956">
    <property type="term" value="P:regulation of actin cytoskeleton organization"/>
    <property type="evidence" value="ECO:0007669"/>
    <property type="project" value="TreeGrafter"/>
</dbReference>
<feature type="repeat" description="WD" evidence="6">
    <location>
        <begin position="288"/>
        <end position="322"/>
    </location>
</feature>
<name>A0A6H5I976_9HYME</name>
<evidence type="ECO:0000256" key="4">
    <source>
        <dbReference type="ARBA" id="ARBA00022574"/>
    </source>
</evidence>
<dbReference type="InterPro" id="IPR037588">
    <property type="entry name" value="MLST8"/>
</dbReference>
<reference evidence="8 9" key="1">
    <citation type="submission" date="2020-02" db="EMBL/GenBank/DDBJ databases">
        <authorList>
            <person name="Ferguson B K."/>
        </authorList>
    </citation>
    <scope>NUCLEOTIDE SEQUENCE [LARGE SCALE GENOMIC DNA]</scope>
</reference>
<dbReference type="InterPro" id="IPR020472">
    <property type="entry name" value="WD40_PAC1"/>
</dbReference>
<comment type="subcellular location">
    <subcellularLocation>
        <location evidence="1 7">Cytoplasm</location>
    </subcellularLocation>
</comment>
<dbReference type="GO" id="GO:0005737">
    <property type="term" value="C:cytoplasm"/>
    <property type="evidence" value="ECO:0007669"/>
    <property type="project" value="UniProtKB-SubCell"/>
</dbReference>
<proteinExistence type="inferred from homology"/>
<dbReference type="PANTHER" id="PTHR19842">
    <property type="entry name" value="G BETA-LIKE PROTEIN GBL"/>
    <property type="match status" value="1"/>
</dbReference>
<feature type="repeat" description="WD" evidence="6">
    <location>
        <begin position="18"/>
        <end position="59"/>
    </location>
</feature>
<dbReference type="SMART" id="SM00320">
    <property type="entry name" value="WD40"/>
    <property type="match status" value="7"/>
</dbReference>
<dbReference type="Proteomes" id="UP000479190">
    <property type="component" value="Unassembled WGS sequence"/>
</dbReference>
<dbReference type="SUPFAM" id="SSF50978">
    <property type="entry name" value="WD40 repeat-like"/>
    <property type="match status" value="1"/>
</dbReference>
<dbReference type="PRINTS" id="PR00320">
    <property type="entry name" value="GPROTEINBRPT"/>
</dbReference>
<evidence type="ECO:0000256" key="3">
    <source>
        <dbReference type="ARBA" id="ARBA00022490"/>
    </source>
</evidence>
<evidence type="ECO:0000256" key="7">
    <source>
        <dbReference type="RuleBase" id="RU369068"/>
    </source>
</evidence>
<evidence type="ECO:0000256" key="1">
    <source>
        <dbReference type="ARBA" id="ARBA00004496"/>
    </source>
</evidence>
<dbReference type="PANTHER" id="PTHR19842:SF0">
    <property type="entry name" value="TARGET OF RAPAMYCIN COMPLEX SUBUNIT LST8"/>
    <property type="match status" value="1"/>
</dbReference>
<dbReference type="CDD" id="cd00200">
    <property type="entry name" value="WD40"/>
    <property type="match status" value="1"/>
</dbReference>
<dbReference type="GO" id="GO:0032535">
    <property type="term" value="P:regulation of cellular component size"/>
    <property type="evidence" value="ECO:0007669"/>
    <property type="project" value="UniProtKB-ARBA"/>
</dbReference>
<dbReference type="GO" id="GO:0051897">
    <property type="term" value="P:positive regulation of phosphatidylinositol 3-kinase/protein kinase B signal transduction"/>
    <property type="evidence" value="ECO:0007669"/>
    <property type="project" value="UniProtKB-ARBA"/>
</dbReference>
<comment type="subunit">
    <text evidence="7">Part of TORC1 complex. Part of the TORC2 complex.</text>
</comment>
<dbReference type="PROSITE" id="PS50082">
    <property type="entry name" value="WD_REPEATS_2"/>
    <property type="match status" value="5"/>
</dbReference>
<feature type="repeat" description="WD" evidence="6">
    <location>
        <begin position="146"/>
        <end position="187"/>
    </location>
</feature>
<evidence type="ECO:0000256" key="5">
    <source>
        <dbReference type="ARBA" id="ARBA00022737"/>
    </source>
</evidence>
<dbReference type="GO" id="GO:0031931">
    <property type="term" value="C:TORC1 complex"/>
    <property type="evidence" value="ECO:0007669"/>
    <property type="project" value="UniProtKB-UniRule"/>
</dbReference>
<feature type="repeat" description="WD" evidence="6">
    <location>
        <begin position="103"/>
        <end position="144"/>
    </location>
</feature>
<evidence type="ECO:0000313" key="8">
    <source>
        <dbReference type="EMBL" id="CAB0032991.1"/>
    </source>
</evidence>
<dbReference type="EMBL" id="CADCXV010000695">
    <property type="protein sequence ID" value="CAB0032991.1"/>
    <property type="molecule type" value="Genomic_DNA"/>
</dbReference>
<protein>
    <recommendedName>
        <fullName evidence="7">Target of rapamycin complex subunit lst8</fullName>
        <shortName evidence="7">TORC subunit lst8</shortName>
    </recommendedName>
</protein>
<dbReference type="InterPro" id="IPR036322">
    <property type="entry name" value="WD40_repeat_dom_sf"/>
</dbReference>
<keyword evidence="9" id="KW-1185">Reference proteome</keyword>
<dbReference type="FunFam" id="2.130.10.10:FF:000505">
    <property type="entry name" value="Blast:Protein LST8 homolog"/>
    <property type="match status" value="1"/>
</dbReference>
<gene>
    <name evidence="8" type="ORF">TBRA_LOCUS4914</name>
</gene>
<dbReference type="PROSITE" id="PS50294">
    <property type="entry name" value="WD_REPEATS_REGION"/>
    <property type="match status" value="2"/>
</dbReference>
<comment type="similarity">
    <text evidence="2 7">Belongs to the WD repeat LST8 family.</text>
</comment>
<keyword evidence="4 6" id="KW-0853">WD repeat</keyword>
<keyword evidence="3 7" id="KW-0963">Cytoplasm</keyword>
<keyword evidence="5 7" id="KW-0677">Repeat</keyword>
<dbReference type="InterPro" id="IPR015943">
    <property type="entry name" value="WD40/YVTN_repeat-like_dom_sf"/>
</dbReference>
<dbReference type="InterPro" id="IPR001680">
    <property type="entry name" value="WD40_rpt"/>
</dbReference>
<accession>A0A6H5I976</accession>